<protein>
    <submittedName>
        <fullName evidence="7">S-adenosyl-L-methionine-dependent methyltransferase</fullName>
    </submittedName>
</protein>
<dbReference type="Pfam" id="PF08100">
    <property type="entry name" value="Dimerisation"/>
    <property type="match status" value="1"/>
</dbReference>
<dbReference type="GO" id="GO:0046983">
    <property type="term" value="F:protein dimerization activity"/>
    <property type="evidence" value="ECO:0007669"/>
    <property type="project" value="InterPro"/>
</dbReference>
<dbReference type="HOGENOM" id="CLU_005533_5_2_1"/>
<dbReference type="InterPro" id="IPR016461">
    <property type="entry name" value="COMT-like"/>
</dbReference>
<gene>
    <name evidence="7" type="ORF">GLAREA_12661</name>
</gene>
<dbReference type="eggNOG" id="KOG3178">
    <property type="taxonomic scope" value="Eukaryota"/>
</dbReference>
<evidence type="ECO:0000256" key="4">
    <source>
        <dbReference type="PIRSR" id="PIRSR005739-1"/>
    </source>
</evidence>
<dbReference type="GO" id="GO:0008171">
    <property type="term" value="F:O-methyltransferase activity"/>
    <property type="evidence" value="ECO:0007669"/>
    <property type="project" value="InterPro"/>
</dbReference>
<dbReference type="OrthoDB" id="1535081at2759"/>
<dbReference type="GeneID" id="19471701"/>
<dbReference type="Pfam" id="PF00891">
    <property type="entry name" value="Methyltransf_2"/>
    <property type="match status" value="1"/>
</dbReference>
<dbReference type="InterPro" id="IPR036390">
    <property type="entry name" value="WH_DNA-bd_sf"/>
</dbReference>
<dbReference type="AlphaFoldDB" id="S3DYD8"/>
<proteinExistence type="predicted"/>
<evidence type="ECO:0000256" key="3">
    <source>
        <dbReference type="ARBA" id="ARBA00022691"/>
    </source>
</evidence>
<dbReference type="KEGG" id="glz:GLAREA_12661"/>
<dbReference type="Gene3D" id="3.40.50.150">
    <property type="entry name" value="Vaccinia Virus protein VP39"/>
    <property type="match status" value="1"/>
</dbReference>
<dbReference type="PANTHER" id="PTHR43712:SF1">
    <property type="entry name" value="HYPOTHETICAL O-METHYLTRANSFERASE (EUROFUNG)-RELATED"/>
    <property type="match status" value="1"/>
</dbReference>
<dbReference type="InterPro" id="IPR036388">
    <property type="entry name" value="WH-like_DNA-bd_sf"/>
</dbReference>
<dbReference type="Proteomes" id="UP000016922">
    <property type="component" value="Unassembled WGS sequence"/>
</dbReference>
<dbReference type="Gene3D" id="1.10.10.10">
    <property type="entry name" value="Winged helix-like DNA-binding domain superfamily/Winged helix DNA-binding domain"/>
    <property type="match status" value="1"/>
</dbReference>
<accession>S3DYD8</accession>
<dbReference type="InterPro" id="IPR012967">
    <property type="entry name" value="COMT_dimerisation"/>
</dbReference>
<dbReference type="EMBL" id="KE145362">
    <property type="protein sequence ID" value="EPE31358.1"/>
    <property type="molecule type" value="Genomic_DNA"/>
</dbReference>
<evidence type="ECO:0000313" key="8">
    <source>
        <dbReference type="Proteomes" id="UP000016922"/>
    </source>
</evidence>
<dbReference type="PROSITE" id="PS51683">
    <property type="entry name" value="SAM_OMT_II"/>
    <property type="match status" value="1"/>
</dbReference>
<dbReference type="GO" id="GO:0032259">
    <property type="term" value="P:methylation"/>
    <property type="evidence" value="ECO:0007669"/>
    <property type="project" value="UniProtKB-KW"/>
</dbReference>
<feature type="domain" description="O-methyltransferase dimerisation" evidence="6">
    <location>
        <begin position="59"/>
        <end position="129"/>
    </location>
</feature>
<evidence type="ECO:0000256" key="1">
    <source>
        <dbReference type="ARBA" id="ARBA00022603"/>
    </source>
</evidence>
<dbReference type="SUPFAM" id="SSF53335">
    <property type="entry name" value="S-adenosyl-L-methionine-dependent methyltransferases"/>
    <property type="match status" value="1"/>
</dbReference>
<feature type="active site" description="Proton acceptor" evidence="4">
    <location>
        <position position="303"/>
    </location>
</feature>
<evidence type="ECO:0000259" key="5">
    <source>
        <dbReference type="Pfam" id="PF00891"/>
    </source>
</evidence>
<evidence type="ECO:0000259" key="6">
    <source>
        <dbReference type="Pfam" id="PF08100"/>
    </source>
</evidence>
<keyword evidence="1 7" id="KW-0489">Methyltransferase</keyword>
<evidence type="ECO:0000313" key="7">
    <source>
        <dbReference type="EMBL" id="EPE31358.1"/>
    </source>
</evidence>
<keyword evidence="2 7" id="KW-0808">Transferase</keyword>
<dbReference type="InterPro" id="IPR001077">
    <property type="entry name" value="COMT_C"/>
</dbReference>
<dbReference type="RefSeq" id="XP_008081633.1">
    <property type="nucleotide sequence ID" value="XM_008083442.1"/>
</dbReference>
<dbReference type="PANTHER" id="PTHR43712">
    <property type="entry name" value="PUTATIVE (AFU_ORTHOLOGUE AFUA_4G14580)-RELATED"/>
    <property type="match status" value="1"/>
</dbReference>
<name>S3DYD8_GLAL2</name>
<organism evidence="7 8">
    <name type="scientific">Glarea lozoyensis (strain ATCC 20868 / MF5171)</name>
    <dbReference type="NCBI Taxonomy" id="1116229"/>
    <lineage>
        <taxon>Eukaryota</taxon>
        <taxon>Fungi</taxon>
        <taxon>Dikarya</taxon>
        <taxon>Ascomycota</taxon>
        <taxon>Pezizomycotina</taxon>
        <taxon>Leotiomycetes</taxon>
        <taxon>Helotiales</taxon>
        <taxon>Helotiaceae</taxon>
        <taxon>Glarea</taxon>
    </lineage>
</organism>
<feature type="domain" description="O-methyltransferase C-terminal" evidence="5">
    <location>
        <begin position="167"/>
        <end position="374"/>
    </location>
</feature>
<dbReference type="OMA" id="SCIAIRK"/>
<keyword evidence="3" id="KW-0949">S-adenosyl-L-methionine</keyword>
<dbReference type="InterPro" id="IPR029063">
    <property type="entry name" value="SAM-dependent_MTases_sf"/>
</dbReference>
<sequence>MGSTESDVVSKAEAILAAAKKYNGNRQERYELMKQLDLLYLELEDPVDALMRQWTFMNTSTSLDVMVKMGAFEKMPKQGSITAEELGKLIKLPTGIVVRLMRMLTGTGVVALTGEDTYAHTPKSMAYLEGAAVDFFNLCINMRACYFKWPEYFKTKSPEDLVDLRKTPYSFAYGREGLTFYEVLTENPERFNMFNKAMMQQEAGLPILGMFPFKSLEEQVKAEPDRAFMVDIGGGRGQALLAIANETGNVFGMNSKLILQDRPPVLDSVPQDLLPGVEKMPYDFYTEQPVKNAHIYYYRRIMHNYQDDVCISILKQAVAAMGPTSRLLIADLVIPAQTEVGEDMSPYWMDMVMIAIGGKERSEKEFKQLLEDVGLEFVKVWREEGGGQAVVEGRLKQ</sequence>
<evidence type="ECO:0000256" key="2">
    <source>
        <dbReference type="ARBA" id="ARBA00022679"/>
    </source>
</evidence>
<keyword evidence="8" id="KW-1185">Reference proteome</keyword>
<reference evidence="7 8" key="1">
    <citation type="journal article" date="2013" name="BMC Genomics">
        <title>Genomics-driven discovery of the pneumocandin biosynthetic gene cluster in the fungus Glarea lozoyensis.</title>
        <authorList>
            <person name="Chen L."/>
            <person name="Yue Q."/>
            <person name="Zhang X."/>
            <person name="Xiang M."/>
            <person name="Wang C."/>
            <person name="Li S."/>
            <person name="Che Y."/>
            <person name="Ortiz-Lopez F.J."/>
            <person name="Bills G.F."/>
            <person name="Liu X."/>
            <person name="An Z."/>
        </authorList>
    </citation>
    <scope>NUCLEOTIDE SEQUENCE [LARGE SCALE GENOMIC DNA]</scope>
    <source>
        <strain evidence="8">ATCC 20868 / MF5171</strain>
    </source>
</reference>
<dbReference type="PIRSF" id="PIRSF005739">
    <property type="entry name" value="O-mtase"/>
    <property type="match status" value="1"/>
</dbReference>
<dbReference type="SUPFAM" id="SSF46785">
    <property type="entry name" value="Winged helix' DNA-binding domain"/>
    <property type="match status" value="1"/>
</dbReference>